<reference evidence="1" key="1">
    <citation type="journal article" date="2015" name="Nature">
        <title>Complex archaea that bridge the gap between prokaryotes and eukaryotes.</title>
        <authorList>
            <person name="Spang A."/>
            <person name="Saw J.H."/>
            <person name="Jorgensen S.L."/>
            <person name="Zaremba-Niedzwiedzka K."/>
            <person name="Martijn J."/>
            <person name="Lind A.E."/>
            <person name="van Eijk R."/>
            <person name="Schleper C."/>
            <person name="Guy L."/>
            <person name="Ettema T.J."/>
        </authorList>
    </citation>
    <scope>NUCLEOTIDE SEQUENCE</scope>
</reference>
<name>A0A0F8ZT78_9ZZZZ</name>
<comment type="caution">
    <text evidence="1">The sequence shown here is derived from an EMBL/GenBank/DDBJ whole genome shotgun (WGS) entry which is preliminary data.</text>
</comment>
<dbReference type="EMBL" id="LAZR01058564">
    <property type="protein sequence ID" value="KKK69614.1"/>
    <property type="molecule type" value="Genomic_DNA"/>
</dbReference>
<dbReference type="AlphaFoldDB" id="A0A0F8ZT78"/>
<evidence type="ECO:0008006" key="2">
    <source>
        <dbReference type="Google" id="ProtNLM"/>
    </source>
</evidence>
<protein>
    <recommendedName>
        <fullName evidence="2">Phage-Barnase-EndoU-ColicinE5/D-RelE like nuclease 2 domain-containing protein</fullName>
    </recommendedName>
</protein>
<proteinExistence type="predicted"/>
<evidence type="ECO:0000313" key="1">
    <source>
        <dbReference type="EMBL" id="KKK69614.1"/>
    </source>
</evidence>
<sequence length="104" mass="12506">MKNIKDLYDRNIRFTGERDGHIEIDHPEMRGQYDKIQETLNNPFIIIKSRTDKNVEMFYKHYEKTPVTEKYLCVVVKTLSNDSFILTVYFTDTIKKGEILWKKK</sequence>
<gene>
    <name evidence="1" type="ORF">LCGC14_2932260</name>
</gene>
<organism evidence="1">
    <name type="scientific">marine sediment metagenome</name>
    <dbReference type="NCBI Taxonomy" id="412755"/>
    <lineage>
        <taxon>unclassified sequences</taxon>
        <taxon>metagenomes</taxon>
        <taxon>ecological metagenomes</taxon>
    </lineage>
</organism>
<accession>A0A0F8ZT78</accession>